<name>X1S165_9ZZZZ</name>
<gene>
    <name evidence="1" type="ORF">S12H4_25150</name>
</gene>
<organism evidence="1">
    <name type="scientific">marine sediment metagenome</name>
    <dbReference type="NCBI Taxonomy" id="412755"/>
    <lineage>
        <taxon>unclassified sequences</taxon>
        <taxon>metagenomes</taxon>
        <taxon>ecological metagenomes</taxon>
    </lineage>
</organism>
<reference evidence="1" key="1">
    <citation type="journal article" date="2014" name="Front. Microbiol.">
        <title>High frequency of phylogenetically diverse reductive dehalogenase-homologous genes in deep subseafloor sedimentary metagenomes.</title>
        <authorList>
            <person name="Kawai M."/>
            <person name="Futagami T."/>
            <person name="Toyoda A."/>
            <person name="Takaki Y."/>
            <person name="Nishi S."/>
            <person name="Hori S."/>
            <person name="Arai W."/>
            <person name="Tsubouchi T."/>
            <person name="Morono Y."/>
            <person name="Uchiyama I."/>
            <person name="Ito T."/>
            <person name="Fujiyama A."/>
            <person name="Inagaki F."/>
            <person name="Takami H."/>
        </authorList>
    </citation>
    <scope>NUCLEOTIDE SEQUENCE</scope>
    <source>
        <strain evidence="1">Expedition CK06-06</strain>
    </source>
</reference>
<proteinExistence type="predicted"/>
<accession>X1S165</accession>
<dbReference type="AlphaFoldDB" id="X1S165"/>
<feature type="non-terminal residue" evidence="1">
    <location>
        <position position="1"/>
    </location>
</feature>
<comment type="caution">
    <text evidence="1">The sequence shown here is derived from an EMBL/GenBank/DDBJ whole genome shotgun (WGS) entry which is preliminary data.</text>
</comment>
<evidence type="ECO:0000313" key="1">
    <source>
        <dbReference type="EMBL" id="GAI72921.1"/>
    </source>
</evidence>
<dbReference type="EMBL" id="BARW01013945">
    <property type="protein sequence ID" value="GAI72921.1"/>
    <property type="molecule type" value="Genomic_DNA"/>
</dbReference>
<protein>
    <submittedName>
        <fullName evidence="1">Uncharacterized protein</fullName>
    </submittedName>
</protein>
<sequence length="87" mass="10445">PETAKTRKIYMGEEEKTAARICVHWERFLEHDFKKEMEKGVFARELTPKRKVYTVEQTWRIAFIAFITGVVSEDTEQIKIKIERLRE</sequence>